<gene>
    <name evidence="5" type="ordered locus">PputGB1_2475</name>
</gene>
<accession>B0KQV9</accession>
<dbReference type="InterPro" id="IPR015184">
    <property type="entry name" value="QH-AmDH_asu_dom_IV"/>
</dbReference>
<dbReference type="Gene3D" id="2.40.128.120">
    <property type="entry name" value="Quinohemoprotein amine dehydrogenase alpha subunit, domain 2"/>
    <property type="match status" value="1"/>
</dbReference>
<dbReference type="eggNOG" id="COG2010">
    <property type="taxonomic scope" value="Bacteria"/>
</dbReference>
<dbReference type="SUPFAM" id="SSF81296">
    <property type="entry name" value="E set domains"/>
    <property type="match status" value="2"/>
</dbReference>
<dbReference type="InterPro" id="IPR014756">
    <property type="entry name" value="Ig_E-set"/>
</dbReference>
<feature type="domain" description="Quinohemoprotein amine dehydrogenase alpha subunit" evidence="3">
    <location>
        <begin position="426"/>
        <end position="551"/>
    </location>
</feature>
<dbReference type="InterPro" id="IPR009111">
    <property type="entry name" value="QH-AmDH_asu_dom2"/>
</dbReference>
<dbReference type="InterPro" id="IPR023887">
    <property type="entry name" value="QH-AmDH_asu"/>
</dbReference>
<dbReference type="Pfam" id="PF09100">
    <property type="entry name" value="Qn_am_d_aIV"/>
    <property type="match status" value="1"/>
</dbReference>
<evidence type="ECO:0000259" key="1">
    <source>
        <dbReference type="Pfam" id="PF09098"/>
    </source>
</evidence>
<dbReference type="GO" id="GO:0009055">
    <property type="term" value="F:electron transfer activity"/>
    <property type="evidence" value="ECO:0007669"/>
    <property type="project" value="InterPro"/>
</dbReference>
<dbReference type="EMBL" id="CP000926">
    <property type="protein sequence ID" value="ABY98374.1"/>
    <property type="molecule type" value="Genomic_DNA"/>
</dbReference>
<reference evidence="5 6" key="1">
    <citation type="submission" date="2008-01" db="EMBL/GenBank/DDBJ databases">
        <title>Complete sequence of Pseudomonas putida GB-1.</title>
        <authorList>
            <consortium name="US DOE Joint Genome Institute"/>
            <person name="Copeland A."/>
            <person name="Lucas S."/>
            <person name="Lapidus A."/>
            <person name="Barry K."/>
            <person name="Glavina del Rio T."/>
            <person name="Dalin E."/>
            <person name="Tice H."/>
            <person name="Pitluck S."/>
            <person name="Bruce D."/>
            <person name="Goodwin L."/>
            <person name="Chertkov O."/>
            <person name="Brettin T."/>
            <person name="Detter J.C."/>
            <person name="Han C."/>
            <person name="Kuske C.R."/>
            <person name="Schmutz J."/>
            <person name="Larimer F."/>
            <person name="Land M."/>
            <person name="Hauser L."/>
            <person name="Kyrpides N."/>
            <person name="Kim E."/>
            <person name="McCarthy J.K."/>
            <person name="Richardson P."/>
        </authorList>
    </citation>
    <scope>NUCLEOTIDE SEQUENCE [LARGE SCALE GENOMIC DNA]</scope>
    <source>
        <strain evidence="5 6">GB-1</strain>
    </source>
</reference>
<dbReference type="CDD" id="cd00102">
    <property type="entry name" value="IPT"/>
    <property type="match status" value="1"/>
</dbReference>
<feature type="domain" description="Quinohemoprotein amine dehydrogenase alpha subunit" evidence="4">
    <location>
        <begin position="236"/>
        <end position="338"/>
    </location>
</feature>
<dbReference type="SUPFAM" id="SSF69298">
    <property type="entry name" value="Quinohemoprotein amine dehydrogenase A chain, domain 3"/>
    <property type="match status" value="1"/>
</dbReference>
<dbReference type="Pfam" id="PF09099">
    <property type="entry name" value="Qn_am_d_aIII"/>
    <property type="match status" value="1"/>
</dbReference>
<dbReference type="KEGG" id="ppg:PputGB1_2475"/>
<feature type="domain" description="Quinohemoprotein amine dehydrogenase alpha subunit" evidence="2">
    <location>
        <begin position="341"/>
        <end position="421"/>
    </location>
</feature>
<dbReference type="AlphaFoldDB" id="B0KQV9"/>
<dbReference type="NCBIfam" id="TIGR03908">
    <property type="entry name" value="QH_alpha"/>
    <property type="match status" value="1"/>
</dbReference>
<organism evidence="5 6">
    <name type="scientific">Pseudomonas putida (strain GB-1)</name>
    <dbReference type="NCBI Taxonomy" id="76869"/>
    <lineage>
        <taxon>Bacteria</taxon>
        <taxon>Pseudomonadati</taxon>
        <taxon>Pseudomonadota</taxon>
        <taxon>Gammaproteobacteria</taxon>
        <taxon>Pseudomonadales</taxon>
        <taxon>Pseudomonadaceae</taxon>
        <taxon>Pseudomonas</taxon>
    </lineage>
</organism>
<dbReference type="InterPro" id="IPR015182">
    <property type="entry name" value="QH-AmDH_asu_heme-bd_dom"/>
</dbReference>
<dbReference type="InterPro" id="IPR013783">
    <property type="entry name" value="Ig-like_fold"/>
</dbReference>
<dbReference type="InterPro" id="IPR015183">
    <property type="entry name" value="QH-AmDH_asu_dom_III"/>
</dbReference>
<evidence type="ECO:0008006" key="7">
    <source>
        <dbReference type="Google" id="ProtNLM"/>
    </source>
</evidence>
<evidence type="ECO:0000259" key="4">
    <source>
        <dbReference type="Pfam" id="PF14930"/>
    </source>
</evidence>
<evidence type="ECO:0000313" key="6">
    <source>
        <dbReference type="Proteomes" id="UP000002157"/>
    </source>
</evidence>
<dbReference type="Pfam" id="PF09098">
    <property type="entry name" value="Dehyd-heme_bind"/>
    <property type="match status" value="1"/>
</dbReference>
<evidence type="ECO:0000259" key="2">
    <source>
        <dbReference type="Pfam" id="PF09099"/>
    </source>
</evidence>
<dbReference type="Gene3D" id="1.10.760.10">
    <property type="entry name" value="Cytochrome c-like domain"/>
    <property type="match status" value="1"/>
</dbReference>
<evidence type="ECO:0000259" key="3">
    <source>
        <dbReference type="Pfam" id="PF09100"/>
    </source>
</evidence>
<dbReference type="InterPro" id="IPR036909">
    <property type="entry name" value="Cyt_c-like_dom_sf"/>
</dbReference>
<dbReference type="SUPFAM" id="SSF46626">
    <property type="entry name" value="Cytochrome c"/>
    <property type="match status" value="2"/>
</dbReference>
<feature type="domain" description="Quinohemoprotein amine dehydrogenase alpha subunit haem binding" evidence="1">
    <location>
        <begin position="62"/>
        <end position="225"/>
    </location>
</feature>
<dbReference type="HOGENOM" id="CLU_520599_0_0_6"/>
<evidence type="ECO:0000313" key="5">
    <source>
        <dbReference type="EMBL" id="ABY98374.1"/>
    </source>
</evidence>
<dbReference type="Pfam" id="PF14930">
    <property type="entry name" value="Qn_am_d_aII"/>
    <property type="match status" value="1"/>
</dbReference>
<sequence>MAQFLYHNCHMHTCCTKACENDKNNNRGGLTLKTTRLRRHAGKLALVAAALLSTQAMAAEQGPSLLQNKCMGCHIPEGNDTYSRISHQRKTPEGWLMSIARMQVMHGLQISDDDRRTLVKYLADKQGLAPSETDGVRYAMERRLNTVEHFDTQLSETCGRCHSGARVALQRRPAKEWEHLVNFHLGQWPSLEYQAQARDRDWLPIALQQVVPELAKRFPMESAAWAEWQKAKPKADALPGQWAFSGHMLAKGDVRGVMSVTAGEGDTFKVEVKGAYADGTPFNGSGTAILYNGYEWRGNVKVGDANLRQVFAALDGEMKGRMFEADHDERGLDFTAAKEGKARLLAVQPAFIKAGGESEITLVGSGLDGKPDLGAGVEVTEVLEQTPTLVRVKARAAADAKPGQREVAVGALKGVNLAVYDKVDEVKVVPAFSIARIGENGASVPKVQGRFEAEAWGKDASGQPLRIGYLPATWKVEPFNERAVEDEDVKFAGQMQADGVFVPGGAGPNPERKMMTNNAGNLKVIATLADGGQTGEGHMIVTVQRWNNPPLP</sequence>
<dbReference type="Proteomes" id="UP000002157">
    <property type="component" value="Chromosome"/>
</dbReference>
<dbReference type="InterPro" id="IPR036718">
    <property type="entry name" value="H-AmDH_asu_dom2_sf"/>
</dbReference>
<dbReference type="Gene3D" id="2.60.40.10">
    <property type="entry name" value="Immunoglobulins"/>
    <property type="match status" value="2"/>
</dbReference>
<protein>
    <recommendedName>
        <fullName evidence="7">Quinohemoprotein amine dehydrogenase subunit alpha</fullName>
    </recommendedName>
</protein>
<name>B0KQV9_PSEPG</name>
<proteinExistence type="predicted"/>
<dbReference type="GO" id="GO:0020037">
    <property type="term" value="F:heme binding"/>
    <property type="evidence" value="ECO:0007669"/>
    <property type="project" value="InterPro"/>
</dbReference>